<protein>
    <recommendedName>
        <fullName evidence="1">NAF domain-containing protein</fullName>
    </recommendedName>
</protein>
<dbReference type="GO" id="GO:0007165">
    <property type="term" value="P:signal transduction"/>
    <property type="evidence" value="ECO:0007669"/>
    <property type="project" value="InterPro"/>
</dbReference>
<reference evidence="2 3" key="1">
    <citation type="submission" date="2018-04" db="EMBL/GenBank/DDBJ databases">
        <title>WGS assembly of Panicum hallii var. hallii HAL2.</title>
        <authorList>
            <person name="Lovell J."/>
            <person name="Jenkins J."/>
            <person name="Lowry D."/>
            <person name="Mamidi S."/>
            <person name="Sreedasyam A."/>
            <person name="Weng X."/>
            <person name="Barry K."/>
            <person name="Bonette J."/>
            <person name="Campitelli B."/>
            <person name="Daum C."/>
            <person name="Gordon S."/>
            <person name="Gould B."/>
            <person name="Lipzen A."/>
            <person name="MacQueen A."/>
            <person name="Palacio-Mejia J."/>
            <person name="Plott C."/>
            <person name="Shakirov E."/>
            <person name="Shu S."/>
            <person name="Yoshinaga Y."/>
            <person name="Zane M."/>
            <person name="Rokhsar D."/>
            <person name="Grimwood J."/>
            <person name="Schmutz J."/>
            <person name="Juenger T."/>
        </authorList>
    </citation>
    <scope>NUCLEOTIDE SEQUENCE [LARGE SCALE GENOMIC DNA]</scope>
    <source>
        <strain evidence="3">cv. HAL2</strain>
    </source>
</reference>
<dbReference type="STRING" id="1504633.A0A2T7E2B7"/>
<dbReference type="AlphaFoldDB" id="A0A2T7E2B7"/>
<dbReference type="OrthoDB" id="10427499at2759"/>
<proteinExistence type="predicted"/>
<evidence type="ECO:0000313" key="2">
    <source>
        <dbReference type="EMBL" id="PUZ61991.1"/>
    </source>
</evidence>
<dbReference type="Pfam" id="PF03822">
    <property type="entry name" value="NAF"/>
    <property type="match status" value="1"/>
</dbReference>
<feature type="domain" description="NAF" evidence="1">
    <location>
        <begin position="1"/>
        <end position="69"/>
    </location>
</feature>
<name>A0A2T7E2B7_9POAL</name>
<evidence type="ECO:0000259" key="1">
    <source>
        <dbReference type="Pfam" id="PF03822"/>
    </source>
</evidence>
<organism evidence="2 3">
    <name type="scientific">Panicum hallii var. hallii</name>
    <dbReference type="NCBI Taxonomy" id="1504633"/>
    <lineage>
        <taxon>Eukaryota</taxon>
        <taxon>Viridiplantae</taxon>
        <taxon>Streptophyta</taxon>
        <taxon>Embryophyta</taxon>
        <taxon>Tracheophyta</taxon>
        <taxon>Spermatophyta</taxon>
        <taxon>Magnoliopsida</taxon>
        <taxon>Liliopsida</taxon>
        <taxon>Poales</taxon>
        <taxon>Poaceae</taxon>
        <taxon>PACMAD clade</taxon>
        <taxon>Panicoideae</taxon>
        <taxon>Panicodae</taxon>
        <taxon>Paniceae</taxon>
        <taxon>Panicinae</taxon>
        <taxon>Panicum</taxon>
        <taxon>Panicum sect. Panicum</taxon>
    </lineage>
</organism>
<gene>
    <name evidence="2" type="ORF">GQ55_4G322600</name>
</gene>
<accession>A0A2T7E2B7</accession>
<dbReference type="Gramene" id="PUZ61991">
    <property type="protein sequence ID" value="PUZ61991"/>
    <property type="gene ID" value="GQ55_4G322600"/>
</dbReference>
<dbReference type="Proteomes" id="UP000244336">
    <property type="component" value="Chromosome 4"/>
</dbReference>
<dbReference type="InterPro" id="IPR004041">
    <property type="entry name" value="NAF_dom"/>
</dbReference>
<keyword evidence="3" id="KW-1185">Reference proteome</keyword>
<dbReference type="Gene3D" id="3.30.310.80">
    <property type="entry name" value="Kinase associated domain 1, KA1"/>
    <property type="match status" value="1"/>
</dbReference>
<evidence type="ECO:0000313" key="3">
    <source>
        <dbReference type="Proteomes" id="UP000244336"/>
    </source>
</evidence>
<sequence length="114" mass="11898">MNALAIISFSRGFDPSGYLFEDSKAAGSGGGSEQHHHYPAVVRFVSAAPVEQILAALEGVPSAAGLVVHELDDGSVSMEGMREGEHGALVVAAACATSSATSRRLQSDERRWSL</sequence>
<dbReference type="EMBL" id="CM009752">
    <property type="protein sequence ID" value="PUZ61991.1"/>
    <property type="molecule type" value="Genomic_DNA"/>
</dbReference>